<accession>A0ABU7N4Q0</accession>
<name>A0ABU7N4Q0_PSEVI</name>
<dbReference type="Proteomes" id="UP001343600">
    <property type="component" value="Unassembled WGS sequence"/>
</dbReference>
<keyword evidence="1" id="KW-0812">Transmembrane</keyword>
<keyword evidence="3" id="KW-1185">Reference proteome</keyword>
<dbReference type="EMBL" id="JAZEIP010000007">
    <property type="protein sequence ID" value="MEE4039796.1"/>
    <property type="molecule type" value="Genomic_DNA"/>
</dbReference>
<dbReference type="RefSeq" id="WP_043303321.1">
    <property type="nucleotide sequence ID" value="NZ_JAEIJH010000017.1"/>
</dbReference>
<feature type="transmembrane region" description="Helical" evidence="1">
    <location>
        <begin position="94"/>
        <end position="116"/>
    </location>
</feature>
<protein>
    <submittedName>
        <fullName evidence="2">Uncharacterized protein</fullName>
    </submittedName>
</protein>
<reference evidence="2 3" key="1">
    <citation type="submission" date="2024-01" db="EMBL/GenBank/DDBJ databases">
        <title>Characterization of Pseudomonas viridiflava in Georgia, USA.</title>
        <authorList>
            <person name="Zhao M."/>
            <person name="Dutta B."/>
        </authorList>
    </citation>
    <scope>NUCLEOTIDE SEQUENCE [LARGE SCALE GENOMIC DNA]</scope>
    <source>
        <strain evidence="2 3">21GA0539</strain>
    </source>
</reference>
<comment type="caution">
    <text evidence="2">The sequence shown here is derived from an EMBL/GenBank/DDBJ whole genome shotgun (WGS) entry which is preliminary data.</text>
</comment>
<sequence length="124" mass="13394">MTSEHLILLSGAVLALLGCVLFAVVVIAHKYIDAIEACLPSCSYVGDNKRVWSSAGLLGEVMRGGVLAMVLLMPKMHAKRGLVDVQEIKNLPKLYKYLLTVPLITCGVLLMVLLALNVAEKYLG</sequence>
<evidence type="ECO:0000256" key="1">
    <source>
        <dbReference type="SAM" id="Phobius"/>
    </source>
</evidence>
<evidence type="ECO:0000313" key="2">
    <source>
        <dbReference type="EMBL" id="MEE4039796.1"/>
    </source>
</evidence>
<evidence type="ECO:0000313" key="3">
    <source>
        <dbReference type="Proteomes" id="UP001343600"/>
    </source>
</evidence>
<organism evidence="2 3">
    <name type="scientific">Pseudomonas viridiflava</name>
    <name type="common">Phytomonas viridiflava</name>
    <dbReference type="NCBI Taxonomy" id="33069"/>
    <lineage>
        <taxon>Bacteria</taxon>
        <taxon>Pseudomonadati</taxon>
        <taxon>Pseudomonadota</taxon>
        <taxon>Gammaproteobacteria</taxon>
        <taxon>Pseudomonadales</taxon>
        <taxon>Pseudomonadaceae</taxon>
        <taxon>Pseudomonas</taxon>
    </lineage>
</organism>
<proteinExistence type="predicted"/>
<feature type="transmembrane region" description="Helical" evidence="1">
    <location>
        <begin position="52"/>
        <end position="73"/>
    </location>
</feature>
<keyword evidence="1" id="KW-0472">Membrane</keyword>
<gene>
    <name evidence="2" type="ORF">V2I87_06755</name>
</gene>
<keyword evidence="1" id="KW-1133">Transmembrane helix</keyword>